<feature type="transmembrane region" description="Helical" evidence="1">
    <location>
        <begin position="46"/>
        <end position="68"/>
    </location>
</feature>
<evidence type="ECO:0000256" key="1">
    <source>
        <dbReference type="SAM" id="Phobius"/>
    </source>
</evidence>
<keyword evidence="1" id="KW-0472">Membrane</keyword>
<sequence length="162" mass="17577">MRLETGTGSRMPARAVKMMRMHYALVLLAVLAGMAVWVPVDSNRAAIAAWACMLATAYLWHIAGLYCAGLFHEEQASQPVGGFGVAMAVPLLLTLLAWSLPLAFTVLLLLLALVLSALLERLPSHRSRWPAAWLNARRQQSQLLAVALGSLAVALWTVGQTY</sequence>
<name>A0ABT0E6V6_9GAMM</name>
<evidence type="ECO:0000313" key="3">
    <source>
        <dbReference type="Proteomes" id="UP001165524"/>
    </source>
</evidence>
<feature type="transmembrane region" description="Helical" evidence="1">
    <location>
        <begin position="21"/>
        <end position="40"/>
    </location>
</feature>
<organism evidence="2 3">
    <name type="scientific">Alcanivorax quisquiliarum</name>
    <dbReference type="NCBI Taxonomy" id="2933565"/>
    <lineage>
        <taxon>Bacteria</taxon>
        <taxon>Pseudomonadati</taxon>
        <taxon>Pseudomonadota</taxon>
        <taxon>Gammaproteobacteria</taxon>
        <taxon>Oceanospirillales</taxon>
        <taxon>Alcanivoracaceae</taxon>
        <taxon>Alcanivorax</taxon>
    </lineage>
</organism>
<protein>
    <recommendedName>
        <fullName evidence="4">DUF3429 domain-containing protein</fullName>
    </recommendedName>
</protein>
<accession>A0ABT0E6V6</accession>
<feature type="transmembrane region" description="Helical" evidence="1">
    <location>
        <begin position="80"/>
        <end position="98"/>
    </location>
</feature>
<proteinExistence type="predicted"/>
<keyword evidence="3" id="KW-1185">Reference proteome</keyword>
<dbReference type="Proteomes" id="UP001165524">
    <property type="component" value="Unassembled WGS sequence"/>
</dbReference>
<keyword evidence="1" id="KW-0812">Transmembrane</keyword>
<keyword evidence="1" id="KW-1133">Transmembrane helix</keyword>
<evidence type="ECO:0000313" key="2">
    <source>
        <dbReference type="EMBL" id="MCK0537559.1"/>
    </source>
</evidence>
<comment type="caution">
    <text evidence="2">The sequence shown here is derived from an EMBL/GenBank/DDBJ whole genome shotgun (WGS) entry which is preliminary data.</text>
</comment>
<dbReference type="EMBL" id="JALKII010000004">
    <property type="protein sequence ID" value="MCK0537559.1"/>
    <property type="molecule type" value="Genomic_DNA"/>
</dbReference>
<feature type="transmembrane region" description="Helical" evidence="1">
    <location>
        <begin position="104"/>
        <end position="122"/>
    </location>
</feature>
<dbReference type="RefSeq" id="WP_246951268.1">
    <property type="nucleotide sequence ID" value="NZ_JALKII010000004.1"/>
</dbReference>
<gene>
    <name evidence="2" type="ORF">MU846_07535</name>
</gene>
<feature type="transmembrane region" description="Helical" evidence="1">
    <location>
        <begin position="143"/>
        <end position="159"/>
    </location>
</feature>
<reference evidence="2" key="1">
    <citation type="submission" date="2022-04" db="EMBL/GenBank/DDBJ databases">
        <title>Alcanivorax sp. CY1518 draft genome sequence.</title>
        <authorList>
            <person name="Zhao G."/>
            <person name="An M."/>
        </authorList>
    </citation>
    <scope>NUCLEOTIDE SEQUENCE</scope>
    <source>
        <strain evidence="2">CY1518</strain>
    </source>
</reference>
<evidence type="ECO:0008006" key="4">
    <source>
        <dbReference type="Google" id="ProtNLM"/>
    </source>
</evidence>